<protein>
    <submittedName>
        <fullName evidence="4">Response regulator</fullName>
    </submittedName>
</protein>
<dbReference type="InterPro" id="IPR041657">
    <property type="entry name" value="HTH_17"/>
</dbReference>
<dbReference type="EMBL" id="AAOW01000011">
    <property type="protein sequence ID" value="EAR61000.1"/>
    <property type="molecule type" value="Genomic_DNA"/>
</dbReference>
<dbReference type="Pfam" id="PF12728">
    <property type="entry name" value="HTH_17"/>
    <property type="match status" value="1"/>
</dbReference>
<dbReference type="PANTHER" id="PTHR44591">
    <property type="entry name" value="STRESS RESPONSE REGULATOR PROTEIN 1"/>
    <property type="match status" value="1"/>
</dbReference>
<dbReference type="OrthoDB" id="5703386at2"/>
<dbReference type="SUPFAM" id="SSF52172">
    <property type="entry name" value="CheY-like"/>
    <property type="match status" value="1"/>
</dbReference>
<dbReference type="InterPro" id="IPR009061">
    <property type="entry name" value="DNA-bd_dom_put_sf"/>
</dbReference>
<dbReference type="InterPro" id="IPR011006">
    <property type="entry name" value="CheY-like_superfamily"/>
</dbReference>
<dbReference type="PROSITE" id="PS50110">
    <property type="entry name" value="RESPONSE_REGULATORY"/>
    <property type="match status" value="1"/>
</dbReference>
<dbReference type="GO" id="GO:0003677">
    <property type="term" value="F:DNA binding"/>
    <property type="evidence" value="ECO:0007669"/>
    <property type="project" value="InterPro"/>
</dbReference>
<dbReference type="SUPFAM" id="SSF46955">
    <property type="entry name" value="Putative DNA-binding domain"/>
    <property type="match status" value="1"/>
</dbReference>
<evidence type="ECO:0000313" key="4">
    <source>
        <dbReference type="EMBL" id="EAR61000.1"/>
    </source>
</evidence>
<dbReference type="PANTHER" id="PTHR44591:SF3">
    <property type="entry name" value="RESPONSE REGULATORY DOMAIN-CONTAINING PROTEIN"/>
    <property type="match status" value="1"/>
</dbReference>
<dbReference type="RefSeq" id="WP_007022276.1">
    <property type="nucleotide sequence ID" value="NZ_CH724127.1"/>
</dbReference>
<reference evidence="4 5" key="1">
    <citation type="submission" date="2006-02" db="EMBL/GenBank/DDBJ databases">
        <authorList>
            <person name="Pinhassi J."/>
            <person name="Pedros-Alio C."/>
            <person name="Ferriera S."/>
            <person name="Johnson J."/>
            <person name="Kravitz S."/>
            <person name="Halpern A."/>
            <person name="Remington K."/>
            <person name="Beeson K."/>
            <person name="Tran B."/>
            <person name="Rogers Y.-H."/>
            <person name="Friedman R."/>
            <person name="Venter J.C."/>
        </authorList>
    </citation>
    <scope>NUCLEOTIDE SEQUENCE [LARGE SCALE GENOMIC DNA]</scope>
    <source>
        <strain evidence="4 5">MED92</strain>
    </source>
</reference>
<dbReference type="AlphaFoldDB" id="A0A7U8GSE8"/>
<dbReference type="NCBIfam" id="TIGR01764">
    <property type="entry name" value="excise"/>
    <property type="match status" value="1"/>
</dbReference>
<dbReference type="Proteomes" id="UP000002171">
    <property type="component" value="Unassembled WGS sequence"/>
</dbReference>
<dbReference type="CDD" id="cd17574">
    <property type="entry name" value="REC_OmpR"/>
    <property type="match status" value="1"/>
</dbReference>
<evidence type="ECO:0000256" key="1">
    <source>
        <dbReference type="ARBA" id="ARBA00022553"/>
    </source>
</evidence>
<feature type="modified residue" description="4-aspartylphosphate" evidence="2">
    <location>
        <position position="119"/>
    </location>
</feature>
<dbReference type="InterPro" id="IPR010093">
    <property type="entry name" value="SinI_DNA-bd"/>
</dbReference>
<proteinExistence type="predicted"/>
<dbReference type="GO" id="GO:0000160">
    <property type="term" value="P:phosphorelay signal transduction system"/>
    <property type="evidence" value="ECO:0007669"/>
    <property type="project" value="InterPro"/>
</dbReference>
<dbReference type="InterPro" id="IPR050595">
    <property type="entry name" value="Bact_response_regulator"/>
</dbReference>
<evidence type="ECO:0000259" key="3">
    <source>
        <dbReference type="PROSITE" id="PS50110"/>
    </source>
</evidence>
<keyword evidence="1 2" id="KW-0597">Phosphoprotein</keyword>
<keyword evidence="5" id="KW-1185">Reference proteome</keyword>
<organism evidence="4 5">
    <name type="scientific">Neptuniibacter caesariensis</name>
    <dbReference type="NCBI Taxonomy" id="207954"/>
    <lineage>
        <taxon>Bacteria</taxon>
        <taxon>Pseudomonadati</taxon>
        <taxon>Pseudomonadota</taxon>
        <taxon>Gammaproteobacteria</taxon>
        <taxon>Oceanospirillales</taxon>
        <taxon>Oceanospirillaceae</taxon>
        <taxon>Neptuniibacter</taxon>
    </lineage>
</organism>
<evidence type="ECO:0000313" key="5">
    <source>
        <dbReference type="Proteomes" id="UP000002171"/>
    </source>
</evidence>
<dbReference type="Pfam" id="PF00072">
    <property type="entry name" value="Response_reg"/>
    <property type="match status" value="1"/>
</dbReference>
<gene>
    <name evidence="4" type="ORF">MED92_01284</name>
</gene>
<dbReference type="Gene3D" id="3.40.50.2300">
    <property type="match status" value="1"/>
</dbReference>
<comment type="caution">
    <text evidence="4">The sequence shown here is derived from an EMBL/GenBank/DDBJ whole genome shotgun (WGS) entry which is preliminary data.</text>
</comment>
<name>A0A7U8GSE8_NEPCE</name>
<dbReference type="SMART" id="SM00448">
    <property type="entry name" value="REC"/>
    <property type="match status" value="1"/>
</dbReference>
<evidence type="ECO:0000256" key="2">
    <source>
        <dbReference type="PROSITE-ProRule" id="PRU00169"/>
    </source>
</evidence>
<sequence>MKTFTTGEIAKYCDVNLRTVIRWIEKGELKGFKLPGRGNNRVKEEDFINFLRRYDIPFPEELKTHASNNSILIVDDEVQVAKAIKRVLKGAGYSTLLAHDGFKAGSHLMKERPGLMTLDLSMPGLDGYDVIRFVREAPVVSQTKILVISALDKPALEKAIECGADAYLQKPFSNSELLSAVELLLDSPQQSSIAG</sequence>
<feature type="domain" description="Response regulatory" evidence="3">
    <location>
        <begin position="70"/>
        <end position="185"/>
    </location>
</feature>
<dbReference type="InterPro" id="IPR001789">
    <property type="entry name" value="Sig_transdc_resp-reg_receiver"/>
</dbReference>
<accession>A0A7U8GSE8</accession>